<feature type="region of interest" description="Disordered" evidence="1">
    <location>
        <begin position="321"/>
        <end position="350"/>
    </location>
</feature>
<dbReference type="PATRIC" id="fig|1317118.6.peg.896"/>
<feature type="compositionally biased region" description="Low complexity" evidence="1">
    <location>
        <begin position="246"/>
        <end position="270"/>
    </location>
</feature>
<feature type="compositionally biased region" description="Low complexity" evidence="1">
    <location>
        <begin position="329"/>
        <end position="350"/>
    </location>
</feature>
<dbReference type="InterPro" id="IPR027417">
    <property type="entry name" value="P-loop_NTPase"/>
</dbReference>
<evidence type="ECO:0008006" key="4">
    <source>
        <dbReference type="Google" id="ProtNLM"/>
    </source>
</evidence>
<accession>W4HQ15</accession>
<dbReference type="eggNOG" id="COG0699">
    <property type="taxonomic scope" value="Bacteria"/>
</dbReference>
<evidence type="ECO:0000256" key="1">
    <source>
        <dbReference type="SAM" id="MobiDB-lite"/>
    </source>
</evidence>
<dbReference type="Gene3D" id="3.40.50.300">
    <property type="entry name" value="P-loop containing nucleotide triphosphate hydrolases"/>
    <property type="match status" value="1"/>
</dbReference>
<reference evidence="2 3" key="1">
    <citation type="journal article" date="2014" name="Antonie Van Leeuwenhoek">
        <title>Roseivivax atlanticus sp. nov., isolated from surface seawater of the Atlantic Ocean.</title>
        <authorList>
            <person name="Li G."/>
            <person name="Lai Q."/>
            <person name="Liu X."/>
            <person name="Sun F."/>
            <person name="Shao Z."/>
        </authorList>
    </citation>
    <scope>NUCLEOTIDE SEQUENCE [LARGE SCALE GENOMIC DNA]</scope>
    <source>
        <strain evidence="2 3">22II-s10s</strain>
    </source>
</reference>
<comment type="caution">
    <text evidence="2">The sequence shown here is derived from an EMBL/GenBank/DDBJ whole genome shotgun (WGS) entry which is preliminary data.</text>
</comment>
<evidence type="ECO:0000313" key="2">
    <source>
        <dbReference type="EMBL" id="ETW14090.1"/>
    </source>
</evidence>
<dbReference type="EMBL" id="AQQW01000002">
    <property type="protein sequence ID" value="ETW14090.1"/>
    <property type="molecule type" value="Genomic_DNA"/>
</dbReference>
<protein>
    <recommendedName>
        <fullName evidence="4">G domain-containing protein</fullName>
    </recommendedName>
</protein>
<dbReference type="SUPFAM" id="SSF52540">
    <property type="entry name" value="P-loop containing nucleoside triphosphate hydrolases"/>
    <property type="match status" value="1"/>
</dbReference>
<name>W4HQ15_9RHOB</name>
<dbReference type="AlphaFoldDB" id="W4HQ15"/>
<sequence length="350" mass="37667">MSIARRSTRPPAATRSARRPRLLIAGEFSAGKTRLINGLLGGAVLPSNVTATHLPPVWLVGGGSARMAVDLSGEARAIEALDGIDVAETHHCVLSHHADCLARFDLIDTPGSSDPNMTAESWERMLPLADAVVWCTNATQAWRQSEKAVWQDMPEALRANATLLVTHADRLPDRRAADRVLRRVQREAGPFFMHILLASLIEPEDLARIGDHLGRLAEGLDALPGRADRLTAELAAQPVARPHGSEAAPVAPPRRVAPAETARPTRPVRPGRSNVVRLPLAPSGDRPADLRALWSAMIEDIDRTDATAVLACAERLIDSLETGERLPGATARPEPAATEPRPVTAAREEE</sequence>
<keyword evidence="3" id="KW-1185">Reference proteome</keyword>
<evidence type="ECO:0000313" key="3">
    <source>
        <dbReference type="Proteomes" id="UP000019063"/>
    </source>
</evidence>
<feature type="region of interest" description="Disordered" evidence="1">
    <location>
        <begin position="237"/>
        <end position="282"/>
    </location>
</feature>
<dbReference type="Proteomes" id="UP000019063">
    <property type="component" value="Unassembled WGS sequence"/>
</dbReference>
<dbReference type="RefSeq" id="WP_051487379.1">
    <property type="nucleotide sequence ID" value="NZ_AQQW01000002.1"/>
</dbReference>
<proteinExistence type="predicted"/>
<dbReference type="STRING" id="1379903.ATO8_04331"/>
<organism evidence="2 3">
    <name type="scientific">Roseivivax marinus</name>
    <dbReference type="NCBI Taxonomy" id="1379903"/>
    <lineage>
        <taxon>Bacteria</taxon>
        <taxon>Pseudomonadati</taxon>
        <taxon>Pseudomonadota</taxon>
        <taxon>Alphaproteobacteria</taxon>
        <taxon>Rhodobacterales</taxon>
        <taxon>Roseobacteraceae</taxon>
        <taxon>Roseivivax</taxon>
    </lineage>
</organism>
<gene>
    <name evidence="2" type="ORF">ATO8_04331</name>
</gene>